<dbReference type="PROSITE" id="PS51318">
    <property type="entry name" value="TAT"/>
    <property type="match status" value="1"/>
</dbReference>
<dbReference type="AlphaFoldDB" id="A0A6B0T0N6"/>
<organism evidence="2 3">
    <name type="scientific">Halovenus carboxidivorans</name>
    <dbReference type="NCBI Taxonomy" id="2692199"/>
    <lineage>
        <taxon>Archaea</taxon>
        <taxon>Methanobacteriati</taxon>
        <taxon>Methanobacteriota</taxon>
        <taxon>Stenosarchaea group</taxon>
        <taxon>Halobacteria</taxon>
        <taxon>Halobacteriales</taxon>
        <taxon>Haloarculaceae</taxon>
        <taxon>Halovenus</taxon>
    </lineage>
</organism>
<proteinExistence type="predicted"/>
<dbReference type="InterPro" id="IPR006311">
    <property type="entry name" value="TAT_signal"/>
</dbReference>
<feature type="region of interest" description="Disordered" evidence="1">
    <location>
        <begin position="85"/>
        <end position="112"/>
    </location>
</feature>
<dbReference type="RefSeq" id="WP_159763555.1">
    <property type="nucleotide sequence ID" value="NZ_WUUT01000002.1"/>
</dbReference>
<dbReference type="EMBL" id="WUUT01000002">
    <property type="protein sequence ID" value="MXR51425.1"/>
    <property type="molecule type" value="Genomic_DNA"/>
</dbReference>
<accession>A0A6B0T0N6</accession>
<dbReference type="Proteomes" id="UP000466535">
    <property type="component" value="Unassembled WGS sequence"/>
</dbReference>
<keyword evidence="3" id="KW-1185">Reference proteome</keyword>
<name>A0A6B0T0N6_9EURY</name>
<gene>
    <name evidence="2" type="ORF">GRX03_07390</name>
</gene>
<evidence type="ECO:0000313" key="2">
    <source>
        <dbReference type="EMBL" id="MXR51425.1"/>
    </source>
</evidence>
<protein>
    <submittedName>
        <fullName evidence="2">Uncharacterized protein</fullName>
    </submittedName>
</protein>
<evidence type="ECO:0000313" key="3">
    <source>
        <dbReference type="Proteomes" id="UP000466535"/>
    </source>
</evidence>
<evidence type="ECO:0000256" key="1">
    <source>
        <dbReference type="SAM" id="MobiDB-lite"/>
    </source>
</evidence>
<reference evidence="2 3" key="1">
    <citation type="submission" date="2019-12" db="EMBL/GenBank/DDBJ databases">
        <title>Isolation and characterization of three novel carbon monoxide-oxidizing members of Halobacteria from salione crusts and soils.</title>
        <authorList>
            <person name="Myers M.R."/>
            <person name="King G.M."/>
        </authorList>
    </citation>
    <scope>NUCLEOTIDE SEQUENCE [LARGE SCALE GENOMIC DNA]</scope>
    <source>
        <strain evidence="2 3">WSH3</strain>
    </source>
</reference>
<sequence length="112" mass="11581">MAHSRRQLVLLALFALGLVLVGAPTDGAAASNNVTDPTLVYVQESSGNLTIVDSEGTKVYTGVSHDTSNSHYIKSIGPSVDYDGDGTLEVPYTKQDGTNGPHCGSSTSKPGT</sequence>
<comment type="caution">
    <text evidence="2">The sequence shown here is derived from an EMBL/GenBank/DDBJ whole genome shotgun (WGS) entry which is preliminary data.</text>
</comment>